<dbReference type="InterPro" id="IPR050791">
    <property type="entry name" value="Aldo-Keto_reductase"/>
</dbReference>
<feature type="domain" description="NADP-dependent oxidoreductase" evidence="2">
    <location>
        <begin position="98"/>
        <end position="393"/>
    </location>
</feature>
<reference evidence="3 4" key="1">
    <citation type="submission" date="2018-11" db="EMBL/GenBank/DDBJ databases">
        <title>Genome assembly of Steccherinum ochraceum LE-BIN_3174, the white-rot fungus of the Steccherinaceae family (The Residual Polyporoid clade, Polyporales, Basidiomycota).</title>
        <authorList>
            <person name="Fedorova T.V."/>
            <person name="Glazunova O.A."/>
            <person name="Landesman E.O."/>
            <person name="Moiseenko K.V."/>
            <person name="Psurtseva N.V."/>
            <person name="Savinova O.S."/>
            <person name="Shakhova N.V."/>
            <person name="Tyazhelova T.V."/>
            <person name="Vasina D.V."/>
        </authorList>
    </citation>
    <scope>NUCLEOTIDE SEQUENCE [LARGE SCALE GENOMIC DNA]</scope>
    <source>
        <strain evidence="3 4">LE-BIN_3174</strain>
    </source>
</reference>
<dbReference type="Pfam" id="PF00248">
    <property type="entry name" value="Aldo_ket_red"/>
    <property type="match status" value="1"/>
</dbReference>
<proteinExistence type="predicted"/>
<evidence type="ECO:0000259" key="2">
    <source>
        <dbReference type="Pfam" id="PF00248"/>
    </source>
</evidence>
<keyword evidence="1" id="KW-0560">Oxidoreductase</keyword>
<evidence type="ECO:0000256" key="1">
    <source>
        <dbReference type="ARBA" id="ARBA00023002"/>
    </source>
</evidence>
<dbReference type="STRING" id="92696.A0A4R0RJV5"/>
<dbReference type="InterPro" id="IPR036812">
    <property type="entry name" value="NAD(P)_OxRdtase_dom_sf"/>
</dbReference>
<dbReference type="Proteomes" id="UP000292702">
    <property type="component" value="Unassembled WGS sequence"/>
</dbReference>
<evidence type="ECO:0000313" key="3">
    <source>
        <dbReference type="EMBL" id="TCD68721.1"/>
    </source>
</evidence>
<dbReference type="OrthoDB" id="37537at2759"/>
<keyword evidence="4" id="KW-1185">Reference proteome</keyword>
<name>A0A4R0RJV5_9APHY</name>
<dbReference type="GO" id="GO:0005737">
    <property type="term" value="C:cytoplasm"/>
    <property type="evidence" value="ECO:0007669"/>
    <property type="project" value="TreeGrafter"/>
</dbReference>
<protein>
    <recommendedName>
        <fullName evidence="2">NADP-dependent oxidoreductase domain-containing protein</fullName>
    </recommendedName>
</protein>
<dbReference type="AlphaFoldDB" id="A0A4R0RJV5"/>
<dbReference type="InterPro" id="IPR020471">
    <property type="entry name" value="AKR"/>
</dbReference>
<dbReference type="PRINTS" id="PR00069">
    <property type="entry name" value="ALDKETRDTASE"/>
</dbReference>
<gene>
    <name evidence="3" type="ORF">EIP91_010005</name>
</gene>
<evidence type="ECO:0000313" key="4">
    <source>
        <dbReference type="Proteomes" id="UP000292702"/>
    </source>
</evidence>
<dbReference type="SUPFAM" id="SSF51430">
    <property type="entry name" value="NAD(P)-linked oxidoreductase"/>
    <property type="match status" value="1"/>
</dbReference>
<sequence length="420" mass="46402">MVTGLGTPESGPSPDACSGFVRMWTLASLICLSTLQPIFNFSSSDPRNALLTRSIPDRCQYLRRGRWLSSPPAFTPETLEQNIMPLPTRKIAGVPVTAIGYGTMGLSAAYGKPKPDEERLEFLDRLFETGCTFWDSSDRYGDSEDLLGKWFKRSGKRKDIFLATKFGYVSHMPGKMVYGGPEYVPQALASSLKRLGTDYIDLYYIHRIDQEIPIEHTMGALKKLVEAGKVKHLGICECSAETLRRAHAVHPIAAAQLEYSPITLDIEDPKLNLLKTCRELGIPVIAYSPLGRGVLTGQYHSQDDFEEDDVRTTFPRYAPENWPNIMKLANGLKAIGDRHGATSGQIALAWVLAQGEDIIPIPGTRSVKYLNENLGALKIKLSPEEIEEVREIAEKAGASNVSRYPAAVMGLTYANTPPLK</sequence>
<dbReference type="GO" id="GO:0016491">
    <property type="term" value="F:oxidoreductase activity"/>
    <property type="evidence" value="ECO:0007669"/>
    <property type="project" value="UniProtKB-KW"/>
</dbReference>
<dbReference type="EMBL" id="RWJN01000059">
    <property type="protein sequence ID" value="TCD68721.1"/>
    <property type="molecule type" value="Genomic_DNA"/>
</dbReference>
<dbReference type="PANTHER" id="PTHR43625:SF40">
    <property type="entry name" value="ALDO-KETO REDUCTASE YAKC [NADP(+)]"/>
    <property type="match status" value="1"/>
</dbReference>
<accession>A0A4R0RJV5</accession>
<dbReference type="InterPro" id="IPR023210">
    <property type="entry name" value="NADP_OxRdtase_dom"/>
</dbReference>
<dbReference type="Gene3D" id="3.20.20.100">
    <property type="entry name" value="NADP-dependent oxidoreductase domain"/>
    <property type="match status" value="1"/>
</dbReference>
<organism evidence="3 4">
    <name type="scientific">Steccherinum ochraceum</name>
    <dbReference type="NCBI Taxonomy" id="92696"/>
    <lineage>
        <taxon>Eukaryota</taxon>
        <taxon>Fungi</taxon>
        <taxon>Dikarya</taxon>
        <taxon>Basidiomycota</taxon>
        <taxon>Agaricomycotina</taxon>
        <taxon>Agaricomycetes</taxon>
        <taxon>Polyporales</taxon>
        <taxon>Steccherinaceae</taxon>
        <taxon>Steccherinum</taxon>
    </lineage>
</organism>
<comment type="caution">
    <text evidence="3">The sequence shown here is derived from an EMBL/GenBank/DDBJ whole genome shotgun (WGS) entry which is preliminary data.</text>
</comment>
<dbReference type="PANTHER" id="PTHR43625">
    <property type="entry name" value="AFLATOXIN B1 ALDEHYDE REDUCTASE"/>
    <property type="match status" value="1"/>
</dbReference>